<feature type="compositionally biased region" description="Acidic residues" evidence="13">
    <location>
        <begin position="34"/>
        <end position="47"/>
    </location>
</feature>
<dbReference type="SMART" id="SM00355">
    <property type="entry name" value="ZnF_C2H2"/>
    <property type="match status" value="4"/>
</dbReference>
<feature type="compositionally biased region" description="Basic and acidic residues" evidence="13">
    <location>
        <begin position="1003"/>
        <end position="1018"/>
    </location>
</feature>
<keyword evidence="7" id="KW-0862">Zinc</keyword>
<feature type="compositionally biased region" description="Polar residues" evidence="13">
    <location>
        <begin position="232"/>
        <end position="243"/>
    </location>
</feature>
<keyword evidence="3" id="KW-0678">Repressor</keyword>
<keyword evidence="10" id="KW-0804">Transcription</keyword>
<evidence type="ECO:0000256" key="7">
    <source>
        <dbReference type="ARBA" id="ARBA00022833"/>
    </source>
</evidence>
<evidence type="ECO:0000313" key="16">
    <source>
        <dbReference type="Proteomes" id="UP001162480"/>
    </source>
</evidence>
<name>A0AA36AY63_OCTVU</name>
<keyword evidence="11" id="KW-0539">Nucleus</keyword>
<feature type="compositionally biased region" description="Low complexity" evidence="13">
    <location>
        <begin position="782"/>
        <end position="796"/>
    </location>
</feature>
<feature type="compositionally biased region" description="Basic and acidic residues" evidence="13">
    <location>
        <begin position="619"/>
        <end position="630"/>
    </location>
</feature>
<evidence type="ECO:0000256" key="8">
    <source>
        <dbReference type="ARBA" id="ARBA00023015"/>
    </source>
</evidence>
<evidence type="ECO:0000256" key="10">
    <source>
        <dbReference type="ARBA" id="ARBA00023163"/>
    </source>
</evidence>
<feature type="region of interest" description="Disordered" evidence="13">
    <location>
        <begin position="1"/>
        <end position="135"/>
    </location>
</feature>
<feature type="compositionally biased region" description="Low complexity" evidence="13">
    <location>
        <begin position="203"/>
        <end position="229"/>
    </location>
</feature>
<dbReference type="PANTHER" id="PTHR12487:SF7">
    <property type="entry name" value="PROTEIN TEASHIRT-RELATED"/>
    <property type="match status" value="1"/>
</dbReference>
<accession>A0AA36AY63</accession>
<keyword evidence="6 12" id="KW-0863">Zinc-finger</keyword>
<evidence type="ECO:0000313" key="15">
    <source>
        <dbReference type="EMBL" id="CAI9724456.1"/>
    </source>
</evidence>
<feature type="domain" description="C2H2-type" evidence="14">
    <location>
        <begin position="429"/>
        <end position="453"/>
    </location>
</feature>
<feature type="compositionally biased region" description="Polar residues" evidence="13">
    <location>
        <begin position="804"/>
        <end position="842"/>
    </location>
</feature>
<dbReference type="GO" id="GO:0008270">
    <property type="term" value="F:zinc ion binding"/>
    <property type="evidence" value="ECO:0007669"/>
    <property type="project" value="UniProtKB-KW"/>
</dbReference>
<dbReference type="PROSITE" id="PS00028">
    <property type="entry name" value="ZINC_FINGER_C2H2_1"/>
    <property type="match status" value="3"/>
</dbReference>
<dbReference type="PROSITE" id="PS50157">
    <property type="entry name" value="ZINC_FINGER_C2H2_2"/>
    <property type="match status" value="1"/>
</dbReference>
<evidence type="ECO:0000256" key="13">
    <source>
        <dbReference type="SAM" id="MobiDB-lite"/>
    </source>
</evidence>
<dbReference type="AlphaFoldDB" id="A0AA36AY63"/>
<dbReference type="Gene3D" id="3.30.160.60">
    <property type="entry name" value="Classic Zinc Finger"/>
    <property type="match status" value="1"/>
</dbReference>
<evidence type="ECO:0000256" key="12">
    <source>
        <dbReference type="PROSITE-ProRule" id="PRU00042"/>
    </source>
</evidence>
<evidence type="ECO:0000256" key="4">
    <source>
        <dbReference type="ARBA" id="ARBA00022723"/>
    </source>
</evidence>
<dbReference type="GO" id="GO:0003677">
    <property type="term" value="F:DNA binding"/>
    <property type="evidence" value="ECO:0007669"/>
    <property type="project" value="UniProtKB-KW"/>
</dbReference>
<evidence type="ECO:0000256" key="1">
    <source>
        <dbReference type="ARBA" id="ARBA00007158"/>
    </source>
</evidence>
<evidence type="ECO:0000256" key="3">
    <source>
        <dbReference type="ARBA" id="ARBA00022491"/>
    </source>
</evidence>
<keyword evidence="4" id="KW-0479">Metal-binding</keyword>
<feature type="compositionally biased region" description="Basic and acidic residues" evidence="13">
    <location>
        <begin position="1"/>
        <end position="17"/>
    </location>
</feature>
<protein>
    <submittedName>
        <fullName evidence="15">Teashirt homolog 2-like isoform X5</fullName>
    </submittedName>
</protein>
<evidence type="ECO:0000256" key="11">
    <source>
        <dbReference type="ARBA" id="ARBA00023242"/>
    </source>
</evidence>
<feature type="region of interest" description="Disordered" evidence="13">
    <location>
        <begin position="174"/>
        <end position="269"/>
    </location>
</feature>
<keyword evidence="2" id="KW-0217">Developmental protein</keyword>
<feature type="compositionally biased region" description="Polar residues" evidence="13">
    <location>
        <begin position="116"/>
        <end position="135"/>
    </location>
</feature>
<feature type="region of interest" description="Disordered" evidence="13">
    <location>
        <begin position="876"/>
        <end position="938"/>
    </location>
</feature>
<keyword evidence="8" id="KW-0805">Transcription regulation</keyword>
<evidence type="ECO:0000256" key="6">
    <source>
        <dbReference type="ARBA" id="ARBA00022771"/>
    </source>
</evidence>
<comment type="similarity">
    <text evidence="1">Belongs to the teashirt C2H2-type zinc-finger protein family.</text>
</comment>
<dbReference type="InterPro" id="IPR013087">
    <property type="entry name" value="Znf_C2H2_type"/>
</dbReference>
<feature type="compositionally biased region" description="Polar residues" evidence="13">
    <location>
        <begin position="632"/>
        <end position="651"/>
    </location>
</feature>
<dbReference type="Proteomes" id="UP001162480">
    <property type="component" value="Chromosome 6"/>
</dbReference>
<keyword evidence="5" id="KW-0677">Repeat</keyword>
<feature type="region of interest" description="Disordered" evidence="13">
    <location>
        <begin position="773"/>
        <end position="858"/>
    </location>
</feature>
<evidence type="ECO:0000259" key="14">
    <source>
        <dbReference type="PROSITE" id="PS50157"/>
    </source>
</evidence>
<dbReference type="EMBL" id="OX597819">
    <property type="protein sequence ID" value="CAI9724456.1"/>
    <property type="molecule type" value="Genomic_DNA"/>
</dbReference>
<dbReference type="InterPro" id="IPR027008">
    <property type="entry name" value="Teashirt_fam"/>
</dbReference>
<keyword evidence="16" id="KW-1185">Reference proteome</keyword>
<dbReference type="PANTHER" id="PTHR12487">
    <property type="entry name" value="TEASHIRT-RELATED"/>
    <property type="match status" value="1"/>
</dbReference>
<reference evidence="15" key="1">
    <citation type="submission" date="2023-08" db="EMBL/GenBank/DDBJ databases">
        <authorList>
            <person name="Alioto T."/>
            <person name="Alioto T."/>
            <person name="Gomez Garrido J."/>
        </authorList>
    </citation>
    <scope>NUCLEOTIDE SEQUENCE</scope>
</reference>
<feature type="region of interest" description="Disordered" evidence="13">
    <location>
        <begin position="619"/>
        <end position="660"/>
    </location>
</feature>
<evidence type="ECO:0000256" key="2">
    <source>
        <dbReference type="ARBA" id="ARBA00022473"/>
    </source>
</evidence>
<dbReference type="GO" id="GO:0005634">
    <property type="term" value="C:nucleus"/>
    <property type="evidence" value="ECO:0007669"/>
    <property type="project" value="TreeGrafter"/>
</dbReference>
<dbReference type="GO" id="GO:0000981">
    <property type="term" value="F:DNA-binding transcription factor activity, RNA polymerase II-specific"/>
    <property type="evidence" value="ECO:0007669"/>
    <property type="project" value="TreeGrafter"/>
</dbReference>
<feature type="compositionally biased region" description="Pro residues" evidence="13">
    <location>
        <begin position="84"/>
        <end position="95"/>
    </location>
</feature>
<feature type="compositionally biased region" description="Acidic residues" evidence="13">
    <location>
        <begin position="843"/>
        <end position="853"/>
    </location>
</feature>
<feature type="region of interest" description="Disordered" evidence="13">
    <location>
        <begin position="1000"/>
        <end position="1043"/>
    </location>
</feature>
<evidence type="ECO:0000256" key="5">
    <source>
        <dbReference type="ARBA" id="ARBA00022737"/>
    </source>
</evidence>
<keyword evidence="9" id="KW-0238">DNA-binding</keyword>
<organism evidence="15 16">
    <name type="scientific">Octopus vulgaris</name>
    <name type="common">Common octopus</name>
    <dbReference type="NCBI Taxonomy" id="6645"/>
    <lineage>
        <taxon>Eukaryota</taxon>
        <taxon>Metazoa</taxon>
        <taxon>Spiralia</taxon>
        <taxon>Lophotrochozoa</taxon>
        <taxon>Mollusca</taxon>
        <taxon>Cephalopoda</taxon>
        <taxon>Coleoidea</taxon>
        <taxon>Octopodiformes</taxon>
        <taxon>Octopoda</taxon>
        <taxon>Incirrata</taxon>
        <taxon>Octopodidae</taxon>
        <taxon>Octopus</taxon>
    </lineage>
</organism>
<gene>
    <name evidence="15" type="ORF">OCTVUL_1B028567</name>
</gene>
<feature type="compositionally biased region" description="Low complexity" evidence="13">
    <location>
        <begin position="175"/>
        <end position="194"/>
    </location>
</feature>
<proteinExistence type="inferred from homology"/>
<evidence type="ECO:0000256" key="9">
    <source>
        <dbReference type="ARBA" id="ARBA00023125"/>
    </source>
</evidence>
<feature type="compositionally biased region" description="Basic and acidic residues" evidence="13">
    <location>
        <begin position="909"/>
        <end position="922"/>
    </location>
</feature>
<sequence length="1121" mass="123490">MDINDRCELQQKKREEDITSDEDNSMKQKSNDSVEGDGDKDLDDEQDSNSQSSQPDNESDFGSPPEQPSPQAKGQVKVESKILTPPPPPPPPPVCTPTKGSPLRDMTPPSPLRRSSVITDNSLSGQSSVTLPPHTATATIPVSVITRTISHSSHNLTTSRHSVRDQYKPINGLYRSLGSSVSHSSNNSTTSGSHHTSHHRSNNAHSHIINNTANSSSNTMTSNTTPSRTTNHHMTASSSSNSDEPLDLSKKTKTKTHTSPLPVSNGISGGLSSSLKSLQQRFGGDFHINGTNIRVNKSIEDPVVISQLPVNHFSTSHLISSNLSDYSNNVNTDVGSSLKVNSNNSLMSQMVETPSDSCTEGGSGSSRYTTHRCSCQKVFSTLYDLSIHLQETHHIPPGSKDASLMEYPKLVRGQDMWLNQESEQTRRILRCMQCGESFKTLPELTLHMMQTQHYTKIVSSDHGRRSHKCSSYCDRDLEKECIFKCKVCQETYNDMEGLANHMIMSGHHKKQILRSYNSPEILLRARRKRPFSSEDKLGLGANPTVATLLEFKRKCVSHESLNSPNVKFTDIVAKDEDGYITCENCGKCIEMQVFVEHIRTCVRQRSGVIDALKMKLNADDDQRRQQKKVETPNANTGSNISNPVRKTSPNRPTVPDSTDYDITKVKTEPKEVDERCDSLKEVPVCSPSKLEPKTEIMDSSTPEEKVNNLKVILSRVSEEDSNGNSNNNTTNIRKETDKVHLDIIDPGCSDTGGLSALRAMESFIQKSFKTKFDKSSSHKEVSNNTSSSSSSTTAVTQEIKRVTTPESPSSRYIQIPSQQKPSLRSSSYFPTVPSSQPALCQETNDEGGSEQESNESFKTAGKELQSLSDMCEQITKQVNTPSVKSEEKILSSSSDINKEENSKSPTASAEKKPCKEALEEKYLQLPPTTEPSSSHSSALDSLSSFVYGQPMTCEHPLDSLQKLITNTDSMKLPSNDSHPSKCQTIIPSSSPEIAIPLNLSTKCQKDEDKEKVSDREESSVLDNSTDAGHGDLTSPASDSDSGDYKCPACSRQCASKGSCRYHLSRCHLSSVKKFSIRDPFSMSPFVYLPLDHTAKFTKYYEMAHELANKGSVSHELTAKGK</sequence>